<dbReference type="KEGG" id="zal:AZF00_11990"/>
<evidence type="ECO:0000313" key="1">
    <source>
        <dbReference type="EMBL" id="AMO68975.1"/>
    </source>
</evidence>
<evidence type="ECO:0000313" key="2">
    <source>
        <dbReference type="Proteomes" id="UP000074119"/>
    </source>
</evidence>
<sequence length="95" mass="10421">MKLSLQHKRLSLAALLLLCLSWSLWLQGNHIHVAEHSPLSECVVCHYSGVAATSDPFSPYIPAALPSRHDLALPSVFRASIVLRPPARAPPVFFV</sequence>
<dbReference type="Proteomes" id="UP000074119">
    <property type="component" value="Chromosome"/>
</dbReference>
<name>A0A127M6Z9_9GAMM</name>
<dbReference type="STRING" id="1470434.AZF00_11990"/>
<dbReference type="AlphaFoldDB" id="A0A127M6Z9"/>
<proteinExistence type="predicted"/>
<dbReference type="EMBL" id="CP014544">
    <property type="protein sequence ID" value="AMO68975.1"/>
    <property type="molecule type" value="Genomic_DNA"/>
</dbReference>
<gene>
    <name evidence="1" type="ORF">AZF00_11990</name>
</gene>
<organism evidence="1 2">
    <name type="scientific">Zhongshania aliphaticivorans</name>
    <dbReference type="NCBI Taxonomy" id="1470434"/>
    <lineage>
        <taxon>Bacteria</taxon>
        <taxon>Pseudomonadati</taxon>
        <taxon>Pseudomonadota</taxon>
        <taxon>Gammaproteobacteria</taxon>
        <taxon>Cellvibrionales</taxon>
        <taxon>Spongiibacteraceae</taxon>
        <taxon>Zhongshania</taxon>
    </lineage>
</organism>
<reference evidence="1 2" key="1">
    <citation type="submission" date="2015-12" db="EMBL/GenBank/DDBJ databases">
        <authorList>
            <person name="Shamseldin A."/>
            <person name="Moawad H."/>
            <person name="Abd El-Rahim W.M."/>
            <person name="Sadowsky M.J."/>
        </authorList>
    </citation>
    <scope>NUCLEOTIDE SEQUENCE [LARGE SCALE GENOMIC DNA]</scope>
    <source>
        <strain evidence="1 2">SM2</strain>
    </source>
</reference>
<protein>
    <submittedName>
        <fullName evidence="1">Uncharacterized protein</fullName>
    </submittedName>
</protein>
<dbReference type="RefSeq" id="WP_008249046.1">
    <property type="nucleotide sequence ID" value="NZ_CP014544.1"/>
</dbReference>
<accession>A0A127M6Z9</accession>